<dbReference type="NCBIfam" id="NF002469">
    <property type="entry name" value="PRK01712.1"/>
    <property type="match status" value="1"/>
</dbReference>
<dbReference type="PANTHER" id="PTHR34984">
    <property type="entry name" value="CARBON STORAGE REGULATOR"/>
    <property type="match status" value="1"/>
</dbReference>
<dbReference type="GO" id="GO:0006402">
    <property type="term" value="P:mRNA catabolic process"/>
    <property type="evidence" value="ECO:0007669"/>
    <property type="project" value="InterPro"/>
</dbReference>
<keyword evidence="1 5" id="KW-0963">Cytoplasm</keyword>
<dbReference type="GO" id="GO:0048027">
    <property type="term" value="F:mRNA 5'-UTR binding"/>
    <property type="evidence" value="ECO:0007669"/>
    <property type="project" value="UniProtKB-UniRule"/>
</dbReference>
<dbReference type="SUPFAM" id="SSF117130">
    <property type="entry name" value="CsrA-like"/>
    <property type="match status" value="1"/>
</dbReference>
<name>A0A926KXY3_9BACL</name>
<evidence type="ECO:0000256" key="5">
    <source>
        <dbReference type="HAMAP-Rule" id="MF_00167"/>
    </source>
</evidence>
<keyword evidence="5" id="KW-1005">Bacterial flagellum biogenesis</keyword>
<comment type="function">
    <text evidence="5">A translational regulator that binds mRNA to regulate translation initiation and/or mRNA stability. Usually binds in the 5'-UTR at or near the Shine-Dalgarno sequence preventing ribosome-binding, thus repressing translation. Its main target seems to be the major flagellin gene, while its function is anatagonized by FliW.</text>
</comment>
<sequence length="82" mass="9172">MLVLSRKKGESIMIGEHIELVVLDVEGETIRIGIKAPKHIEVHRKEIYLQIQEANKAAQSTIGIMDLIKIVGAIKKQKDNAE</sequence>
<gene>
    <name evidence="5 6" type="primary">csrA</name>
    <name evidence="6" type="ORF">ICC18_29450</name>
</gene>
<keyword evidence="4 5" id="KW-0694">RNA-binding</keyword>
<dbReference type="Pfam" id="PF02599">
    <property type="entry name" value="CsrA"/>
    <property type="match status" value="1"/>
</dbReference>
<keyword evidence="2 5" id="KW-0678">Repressor</keyword>
<dbReference type="InterPro" id="IPR003751">
    <property type="entry name" value="CsrA"/>
</dbReference>
<dbReference type="PANTHER" id="PTHR34984:SF1">
    <property type="entry name" value="CARBON STORAGE REGULATOR"/>
    <property type="match status" value="1"/>
</dbReference>
<dbReference type="GO" id="GO:0045947">
    <property type="term" value="P:negative regulation of translational initiation"/>
    <property type="evidence" value="ECO:0007669"/>
    <property type="project" value="UniProtKB-UniRule"/>
</dbReference>
<dbReference type="NCBIfam" id="TIGR00202">
    <property type="entry name" value="csrA"/>
    <property type="match status" value="1"/>
</dbReference>
<evidence type="ECO:0000256" key="4">
    <source>
        <dbReference type="ARBA" id="ARBA00022884"/>
    </source>
</evidence>
<dbReference type="FunFam" id="2.60.40.4380:FF:000002">
    <property type="entry name" value="Translational regulator CsrA"/>
    <property type="match status" value="1"/>
</dbReference>
<keyword evidence="3 5" id="KW-0810">Translation regulation</keyword>
<proteinExistence type="inferred from homology"/>
<dbReference type="HAMAP" id="MF_00167">
    <property type="entry name" value="CsrA"/>
    <property type="match status" value="1"/>
</dbReference>
<organism evidence="6 7">
    <name type="scientific">Paenibacillus sedimenti</name>
    <dbReference type="NCBI Taxonomy" id="2770274"/>
    <lineage>
        <taxon>Bacteria</taxon>
        <taxon>Bacillati</taxon>
        <taxon>Bacillota</taxon>
        <taxon>Bacilli</taxon>
        <taxon>Bacillales</taxon>
        <taxon>Paenibacillaceae</taxon>
        <taxon>Paenibacillus</taxon>
    </lineage>
</organism>
<comment type="similarity">
    <text evidence="5">Belongs to the CsrA/RsmA family.</text>
</comment>
<comment type="subunit">
    <text evidence="5">Homodimer; the beta-strands of each monomer intercalate to form a hydrophobic core, while the alpha-helices form wings that extend away from the core.</text>
</comment>
<dbReference type="GO" id="GO:0005829">
    <property type="term" value="C:cytosol"/>
    <property type="evidence" value="ECO:0007669"/>
    <property type="project" value="TreeGrafter"/>
</dbReference>
<dbReference type="GO" id="GO:0006109">
    <property type="term" value="P:regulation of carbohydrate metabolic process"/>
    <property type="evidence" value="ECO:0007669"/>
    <property type="project" value="InterPro"/>
</dbReference>
<accession>A0A926KXY3</accession>
<evidence type="ECO:0000313" key="6">
    <source>
        <dbReference type="EMBL" id="MBD0384179.1"/>
    </source>
</evidence>
<comment type="caution">
    <text evidence="6">The sequence shown here is derived from an EMBL/GenBank/DDBJ whole genome shotgun (WGS) entry which is preliminary data.</text>
</comment>
<dbReference type="Proteomes" id="UP000650466">
    <property type="component" value="Unassembled WGS sequence"/>
</dbReference>
<evidence type="ECO:0000256" key="1">
    <source>
        <dbReference type="ARBA" id="ARBA00022490"/>
    </source>
</evidence>
<dbReference type="AlphaFoldDB" id="A0A926KXY3"/>
<reference evidence="6" key="1">
    <citation type="submission" date="2020-09" db="EMBL/GenBank/DDBJ databases">
        <title>Draft Genome Sequence of Paenibacillus sp. WST5.</title>
        <authorList>
            <person name="Bao Z."/>
        </authorList>
    </citation>
    <scope>NUCLEOTIDE SEQUENCE</scope>
    <source>
        <strain evidence="6">WST5</strain>
    </source>
</reference>
<keyword evidence="7" id="KW-1185">Reference proteome</keyword>
<evidence type="ECO:0000256" key="2">
    <source>
        <dbReference type="ARBA" id="ARBA00022491"/>
    </source>
</evidence>
<dbReference type="GO" id="GO:0044781">
    <property type="term" value="P:bacterial-type flagellum organization"/>
    <property type="evidence" value="ECO:0007669"/>
    <property type="project" value="UniProtKB-KW"/>
</dbReference>
<dbReference type="Gene3D" id="2.60.40.4380">
    <property type="entry name" value="Translational regulator CsrA"/>
    <property type="match status" value="1"/>
</dbReference>
<evidence type="ECO:0000313" key="7">
    <source>
        <dbReference type="Proteomes" id="UP000650466"/>
    </source>
</evidence>
<protein>
    <recommendedName>
        <fullName evidence="5">Translational regulator CsrA</fullName>
    </recommendedName>
</protein>
<dbReference type="GO" id="GO:1902208">
    <property type="term" value="P:regulation of bacterial-type flagellum assembly"/>
    <property type="evidence" value="ECO:0007669"/>
    <property type="project" value="UniProtKB-UniRule"/>
</dbReference>
<dbReference type="EMBL" id="JACVVD010000016">
    <property type="protein sequence ID" value="MBD0384179.1"/>
    <property type="molecule type" value="Genomic_DNA"/>
</dbReference>
<comment type="subcellular location">
    <subcellularLocation>
        <location evidence="5">Cytoplasm</location>
    </subcellularLocation>
</comment>
<evidence type="ECO:0000256" key="3">
    <source>
        <dbReference type="ARBA" id="ARBA00022845"/>
    </source>
</evidence>
<dbReference type="InterPro" id="IPR036107">
    <property type="entry name" value="CsrA_sf"/>
</dbReference>